<name>A0A8T4KU91_9ARCH</name>
<gene>
    <name evidence="2" type="ORF">J4478_01100</name>
</gene>
<accession>A0A8T4KU91</accession>
<organism evidence="2 3">
    <name type="scientific">Candidatus Iainarchaeum sp</name>
    <dbReference type="NCBI Taxonomy" id="3101447"/>
    <lineage>
        <taxon>Archaea</taxon>
        <taxon>Candidatus Iainarchaeota</taxon>
        <taxon>Candidatus Iainarchaeia</taxon>
        <taxon>Candidatus Iainarchaeales</taxon>
        <taxon>Candidatus Iainarchaeaceae</taxon>
        <taxon>Candidatus Iainarchaeum</taxon>
    </lineage>
</organism>
<dbReference type="AlphaFoldDB" id="A0A8T4KU91"/>
<sequence>MKIIKEKSREYKGNSYFKYKVNIPEGALRRANLNEGDELQINSEPGELLLFIRNKKKQEFDGIRSRLYGECLREFPDARLEDIKVMRKYLAPKEGERILEIGAGSGLFSKFISDFLGDKGRLIVSDPSLEQLEEIKKLGKNNIDIVQFVQFGSEKVNLEKDKVDAVWSFGAMHHTFKKSKSFENIPRILKKGGRVVIADVFSGSNLAKHFDDKVAKFCIAGHEVAFWSKEYADSICFLNGFAKPKFYDLNIQWKFKKKEDIGFFLYKLHGMTKTTPENCLKGAEEILGIKKKDGLYCLNWPMTLFITYKK</sequence>
<dbReference type="InterPro" id="IPR029063">
    <property type="entry name" value="SAM-dependent_MTases_sf"/>
</dbReference>
<dbReference type="Proteomes" id="UP000680185">
    <property type="component" value="Unassembled WGS sequence"/>
</dbReference>
<evidence type="ECO:0000313" key="2">
    <source>
        <dbReference type="EMBL" id="MBS3057981.1"/>
    </source>
</evidence>
<proteinExistence type="predicted"/>
<dbReference type="PANTHER" id="PTHR43591">
    <property type="entry name" value="METHYLTRANSFERASE"/>
    <property type="match status" value="1"/>
</dbReference>
<reference evidence="2" key="1">
    <citation type="submission" date="2021-03" db="EMBL/GenBank/DDBJ databases">
        <authorList>
            <person name="Jaffe A."/>
        </authorList>
    </citation>
    <scope>NUCLEOTIDE SEQUENCE</scope>
    <source>
        <strain evidence="2">RIFCSPLOWO2_01_FULL_43_13</strain>
    </source>
</reference>
<keyword evidence="2" id="KW-0489">Methyltransferase</keyword>
<dbReference type="SUPFAM" id="SSF53335">
    <property type="entry name" value="S-adenosyl-L-methionine-dependent methyltransferases"/>
    <property type="match status" value="1"/>
</dbReference>
<evidence type="ECO:0000259" key="1">
    <source>
        <dbReference type="Pfam" id="PF08241"/>
    </source>
</evidence>
<dbReference type="GO" id="GO:0008757">
    <property type="term" value="F:S-adenosylmethionine-dependent methyltransferase activity"/>
    <property type="evidence" value="ECO:0007669"/>
    <property type="project" value="InterPro"/>
</dbReference>
<comment type="caution">
    <text evidence="2">The sequence shown here is derived from an EMBL/GenBank/DDBJ whole genome shotgun (WGS) entry which is preliminary data.</text>
</comment>
<dbReference type="Pfam" id="PF08241">
    <property type="entry name" value="Methyltransf_11"/>
    <property type="match status" value="1"/>
</dbReference>
<dbReference type="Gene3D" id="3.40.50.150">
    <property type="entry name" value="Vaccinia Virus protein VP39"/>
    <property type="match status" value="1"/>
</dbReference>
<dbReference type="CDD" id="cd02440">
    <property type="entry name" value="AdoMet_MTases"/>
    <property type="match status" value="1"/>
</dbReference>
<dbReference type="InterPro" id="IPR013216">
    <property type="entry name" value="Methyltransf_11"/>
</dbReference>
<protein>
    <submittedName>
        <fullName evidence="2">Methyltransferase domain-containing protein</fullName>
    </submittedName>
</protein>
<feature type="domain" description="Methyltransferase type 11" evidence="1">
    <location>
        <begin position="99"/>
        <end position="197"/>
    </location>
</feature>
<reference evidence="2" key="2">
    <citation type="submission" date="2021-05" db="EMBL/GenBank/DDBJ databases">
        <title>Protein family content uncovers lineage relationships and bacterial pathway maintenance mechanisms in DPANN archaea.</title>
        <authorList>
            <person name="Castelle C.J."/>
            <person name="Meheust R."/>
            <person name="Jaffe A.L."/>
            <person name="Seitz K."/>
            <person name="Gong X."/>
            <person name="Baker B.J."/>
            <person name="Banfield J.F."/>
        </authorList>
    </citation>
    <scope>NUCLEOTIDE SEQUENCE</scope>
    <source>
        <strain evidence="2">RIFCSPLOWO2_01_FULL_43_13</strain>
    </source>
</reference>
<keyword evidence="2" id="KW-0808">Transferase</keyword>
<dbReference type="EMBL" id="JAGVWB010000006">
    <property type="protein sequence ID" value="MBS3057981.1"/>
    <property type="molecule type" value="Genomic_DNA"/>
</dbReference>
<dbReference type="GO" id="GO:0032259">
    <property type="term" value="P:methylation"/>
    <property type="evidence" value="ECO:0007669"/>
    <property type="project" value="UniProtKB-KW"/>
</dbReference>
<evidence type="ECO:0000313" key="3">
    <source>
        <dbReference type="Proteomes" id="UP000680185"/>
    </source>
</evidence>